<protein>
    <submittedName>
        <fullName evidence="1">Uncharacterized protein</fullName>
    </submittedName>
</protein>
<gene>
    <name evidence="1" type="ORF">BYL167_LOCUS46443</name>
</gene>
<reference evidence="1" key="1">
    <citation type="submission" date="2021-02" db="EMBL/GenBank/DDBJ databases">
        <authorList>
            <person name="Nowell W R."/>
        </authorList>
    </citation>
    <scope>NUCLEOTIDE SEQUENCE</scope>
</reference>
<proteinExistence type="predicted"/>
<dbReference type="Proteomes" id="UP000681967">
    <property type="component" value="Unassembled WGS sequence"/>
</dbReference>
<accession>A0A8S3BAM5</accession>
<evidence type="ECO:0000313" key="1">
    <source>
        <dbReference type="EMBL" id="CAF4759430.1"/>
    </source>
</evidence>
<name>A0A8S3BAM5_9BILA</name>
<sequence length="128" mass="14937">MYCDYVSYANGILLITWASIERHILVFSSQFFRLGPTILWSLYSYSRLFDLSVDFLSLHHIFYPCEQVFDYQQVLCSSPCFKRTTFLLNAYDDCIPHRRKSSRADINHGQTDGTIEMGMTNMPTVNIQ</sequence>
<dbReference type="AlphaFoldDB" id="A0A8S3BAM5"/>
<evidence type="ECO:0000313" key="2">
    <source>
        <dbReference type="Proteomes" id="UP000681967"/>
    </source>
</evidence>
<dbReference type="EMBL" id="CAJOBH010131462">
    <property type="protein sequence ID" value="CAF4759430.1"/>
    <property type="molecule type" value="Genomic_DNA"/>
</dbReference>
<comment type="caution">
    <text evidence="1">The sequence shown here is derived from an EMBL/GenBank/DDBJ whole genome shotgun (WGS) entry which is preliminary data.</text>
</comment>
<organism evidence="1 2">
    <name type="scientific">Rotaria magnacalcarata</name>
    <dbReference type="NCBI Taxonomy" id="392030"/>
    <lineage>
        <taxon>Eukaryota</taxon>
        <taxon>Metazoa</taxon>
        <taxon>Spiralia</taxon>
        <taxon>Gnathifera</taxon>
        <taxon>Rotifera</taxon>
        <taxon>Eurotatoria</taxon>
        <taxon>Bdelloidea</taxon>
        <taxon>Philodinida</taxon>
        <taxon>Philodinidae</taxon>
        <taxon>Rotaria</taxon>
    </lineage>
</organism>